<dbReference type="AlphaFoldDB" id="A0A3S4I200"/>
<protein>
    <submittedName>
        <fullName evidence="1">Transcriptional regulator</fullName>
    </submittedName>
</protein>
<sequence length="88" mass="9925">MLDELNSILRDAGRVGTQLTGNRARCREPKPFLRILFRNALPKVIHFIPLLILYCTIVRSSGVLESIRQGEVDFGIVIRSRRSGGFTV</sequence>
<evidence type="ECO:0000313" key="2">
    <source>
        <dbReference type="Proteomes" id="UP000269208"/>
    </source>
</evidence>
<name>A0A3S4I200_SALET</name>
<proteinExistence type="predicted"/>
<dbReference type="EMBL" id="LR134190">
    <property type="protein sequence ID" value="VEB56293.1"/>
    <property type="molecule type" value="Genomic_DNA"/>
</dbReference>
<evidence type="ECO:0000313" key="1">
    <source>
        <dbReference type="EMBL" id="VEB56293.1"/>
    </source>
</evidence>
<gene>
    <name evidence="1" type="ORF">NCTC6754_04285</name>
</gene>
<reference evidence="1 2" key="1">
    <citation type="submission" date="2018-12" db="EMBL/GenBank/DDBJ databases">
        <authorList>
            <consortium name="Pathogen Informatics"/>
        </authorList>
    </citation>
    <scope>NUCLEOTIDE SEQUENCE [LARGE SCALE GENOMIC DNA]</scope>
    <source>
        <strain evidence="1 2">NCTC6754</strain>
    </source>
</reference>
<organism evidence="1 2">
    <name type="scientific">Salmonella enterica I</name>
    <dbReference type="NCBI Taxonomy" id="59201"/>
    <lineage>
        <taxon>Bacteria</taxon>
        <taxon>Pseudomonadati</taxon>
        <taxon>Pseudomonadota</taxon>
        <taxon>Gammaproteobacteria</taxon>
        <taxon>Enterobacterales</taxon>
        <taxon>Enterobacteriaceae</taxon>
        <taxon>Salmonella</taxon>
    </lineage>
</organism>
<dbReference type="Proteomes" id="UP000269208">
    <property type="component" value="Chromosome"/>
</dbReference>
<accession>A0A3S4I200</accession>